<dbReference type="Pfam" id="PF07690">
    <property type="entry name" value="MFS_1"/>
    <property type="match status" value="1"/>
</dbReference>
<keyword evidence="3 4" id="KW-0472">Membrane</keyword>
<feature type="transmembrane region" description="Helical" evidence="4">
    <location>
        <begin position="382"/>
        <end position="400"/>
    </location>
</feature>
<feature type="transmembrane region" description="Helical" evidence="4">
    <location>
        <begin position="173"/>
        <end position="195"/>
    </location>
</feature>
<dbReference type="PROSITE" id="PS50850">
    <property type="entry name" value="MFS"/>
    <property type="match status" value="1"/>
</dbReference>
<dbReference type="AlphaFoldDB" id="A0A7V7FWY2"/>
<dbReference type="InterPro" id="IPR011701">
    <property type="entry name" value="MFS"/>
</dbReference>
<dbReference type="InterPro" id="IPR052952">
    <property type="entry name" value="MFS-Transporter"/>
</dbReference>
<feature type="transmembrane region" description="Helical" evidence="4">
    <location>
        <begin position="316"/>
        <end position="338"/>
    </location>
</feature>
<comment type="caution">
    <text evidence="6">The sequence shown here is derived from an EMBL/GenBank/DDBJ whole genome shotgun (WGS) entry which is preliminary data.</text>
</comment>
<reference evidence="6 7" key="1">
    <citation type="submission" date="2019-08" db="EMBL/GenBank/DDBJ databases">
        <title>Bioinformatics analysis of the strain L3 and L5.</title>
        <authorList>
            <person name="Li X."/>
        </authorList>
    </citation>
    <scope>NUCLEOTIDE SEQUENCE [LARGE SCALE GENOMIC DNA]</scope>
    <source>
        <strain evidence="6 7">L5</strain>
    </source>
</reference>
<feature type="transmembrane region" description="Helical" evidence="4">
    <location>
        <begin position="290"/>
        <end position="310"/>
    </location>
</feature>
<dbReference type="PANTHER" id="PTHR23527">
    <property type="entry name" value="BLL3282 PROTEIN"/>
    <property type="match status" value="1"/>
</dbReference>
<gene>
    <name evidence="6" type="ORF">F0A17_19410</name>
</gene>
<dbReference type="Proteomes" id="UP000486760">
    <property type="component" value="Unassembled WGS sequence"/>
</dbReference>
<dbReference type="InterPro" id="IPR036259">
    <property type="entry name" value="MFS_trans_sf"/>
</dbReference>
<keyword evidence="2 4" id="KW-1133">Transmembrane helix</keyword>
<evidence type="ECO:0000313" key="6">
    <source>
        <dbReference type="EMBL" id="KAA0010052.1"/>
    </source>
</evidence>
<feature type="transmembrane region" description="Helical" evidence="4">
    <location>
        <begin position="255"/>
        <end position="278"/>
    </location>
</feature>
<evidence type="ECO:0000256" key="2">
    <source>
        <dbReference type="ARBA" id="ARBA00022989"/>
    </source>
</evidence>
<evidence type="ECO:0000256" key="1">
    <source>
        <dbReference type="ARBA" id="ARBA00022692"/>
    </source>
</evidence>
<protein>
    <submittedName>
        <fullName evidence="6">MFS transporter</fullName>
    </submittedName>
</protein>
<evidence type="ECO:0000313" key="7">
    <source>
        <dbReference type="Proteomes" id="UP000486760"/>
    </source>
</evidence>
<feature type="transmembrane region" description="Helical" evidence="4">
    <location>
        <begin position="225"/>
        <end position="249"/>
    </location>
</feature>
<proteinExistence type="predicted"/>
<feature type="transmembrane region" description="Helical" evidence="4">
    <location>
        <begin position="93"/>
        <end position="126"/>
    </location>
</feature>
<feature type="transmembrane region" description="Helical" evidence="4">
    <location>
        <begin position="350"/>
        <end position="376"/>
    </location>
</feature>
<dbReference type="InterPro" id="IPR020846">
    <property type="entry name" value="MFS_dom"/>
</dbReference>
<evidence type="ECO:0000259" key="5">
    <source>
        <dbReference type="PROSITE" id="PS50850"/>
    </source>
</evidence>
<organism evidence="6 7">
    <name type="scientific">Billgrantia pellis</name>
    <dbReference type="NCBI Taxonomy" id="2606936"/>
    <lineage>
        <taxon>Bacteria</taxon>
        <taxon>Pseudomonadati</taxon>
        <taxon>Pseudomonadota</taxon>
        <taxon>Gammaproteobacteria</taxon>
        <taxon>Oceanospirillales</taxon>
        <taxon>Halomonadaceae</taxon>
        <taxon>Billgrantia</taxon>
    </lineage>
</organism>
<feature type="transmembrane region" description="Helical" evidence="4">
    <location>
        <begin position="21"/>
        <end position="46"/>
    </location>
</feature>
<dbReference type="PANTHER" id="PTHR23527:SF1">
    <property type="entry name" value="BLL3282 PROTEIN"/>
    <property type="match status" value="1"/>
</dbReference>
<evidence type="ECO:0000256" key="3">
    <source>
        <dbReference type="ARBA" id="ARBA00023136"/>
    </source>
</evidence>
<name>A0A7V7FWY2_9GAMM</name>
<evidence type="ECO:0000256" key="4">
    <source>
        <dbReference type="SAM" id="Phobius"/>
    </source>
</evidence>
<feature type="transmembrane region" description="Helical" evidence="4">
    <location>
        <begin position="58"/>
        <end position="81"/>
    </location>
</feature>
<feature type="domain" description="Major facilitator superfamily (MFS) profile" evidence="5">
    <location>
        <begin position="21"/>
        <end position="408"/>
    </location>
</feature>
<dbReference type="Gene3D" id="1.20.1250.20">
    <property type="entry name" value="MFS general substrate transporter like domains"/>
    <property type="match status" value="2"/>
</dbReference>
<accession>A0A7V7FWY2</accession>
<dbReference type="EMBL" id="VTPY01000008">
    <property type="protein sequence ID" value="KAA0010052.1"/>
    <property type="molecule type" value="Genomic_DNA"/>
</dbReference>
<sequence>MPKSPRLITPPDPSLTSRREIWIVVVSTTWVQALTSAAMLLVPVLAPQIAADFSIPTGLVGLQVSLLYGIAMLVSLQAGSLARRLGACRSSQVAMALVMVGCAVAGGSTPAALLLTTLLLGVAYGLTNPAAAQLLARYTPLRHRNLLYSIKQSGVPLGGVLSGSLAPSLAQAWSWHAAFFVLSLAALFTTLALQLRRREWDSDRAPATLLRGSGSLAVLYRRPPILWLGMAGFCLAAAQLSLLSFTVAFMVEELLITLITAGVIMSVVHASGVVGRVGWGMLADRLGRSVPVLCGLAIAMLVLFVAVSLLGPGTPVWLVIGLLSAAGVTAIGWNGVYLSEVARRSPQVEVSEATAAVLVLTYMGVLTGPALFSVIVSLGGNYSVGFLLPGLASLMALFCLRRAIRESETSPQSEASRSP</sequence>
<dbReference type="RefSeq" id="WP_149330016.1">
    <property type="nucleotide sequence ID" value="NZ_VTPY01000008.1"/>
</dbReference>
<keyword evidence="1 4" id="KW-0812">Transmembrane</keyword>
<dbReference type="SUPFAM" id="SSF103473">
    <property type="entry name" value="MFS general substrate transporter"/>
    <property type="match status" value="1"/>
</dbReference>
<dbReference type="GO" id="GO:0022857">
    <property type="term" value="F:transmembrane transporter activity"/>
    <property type="evidence" value="ECO:0007669"/>
    <property type="project" value="InterPro"/>
</dbReference>
<keyword evidence="7" id="KW-1185">Reference proteome</keyword>